<reference evidence="3 4" key="1">
    <citation type="submission" date="2018-06" db="EMBL/GenBank/DDBJ databases">
        <title>Genomic Encyclopedia of Type Strains, Phase III (KMG-III): the genomes of soil and plant-associated and newly described type strains.</title>
        <authorList>
            <person name="Whitman W."/>
        </authorList>
    </citation>
    <scope>NUCLEOTIDE SEQUENCE [LARGE SCALE GENOMIC DNA]</scope>
    <source>
        <strain evidence="3 4">CECT 7646</strain>
    </source>
</reference>
<gene>
    <name evidence="3" type="ORF">DFQ15_103147</name>
</gene>
<evidence type="ECO:0000256" key="2">
    <source>
        <dbReference type="SAM" id="SignalP"/>
    </source>
</evidence>
<name>A0A318SWJ8_9BURK</name>
<comment type="caution">
    <text evidence="3">The sequence shown here is derived from an EMBL/GenBank/DDBJ whole genome shotgun (WGS) entry which is preliminary data.</text>
</comment>
<dbReference type="Proteomes" id="UP000247540">
    <property type="component" value="Unassembled WGS sequence"/>
</dbReference>
<keyword evidence="2" id="KW-0732">Signal</keyword>
<dbReference type="EMBL" id="QJTC01000003">
    <property type="protein sequence ID" value="PYE79159.1"/>
    <property type="molecule type" value="Genomic_DNA"/>
</dbReference>
<sequence length="141" mass="14603">MRFMPPGFVSRAALAAVLCGGSLGASATCYTVYGPNNAVIYRADRPPVDMRYALHETVPKRFGAGATMMFTLANDACLGIGSGEGSTGPTTGYLAQVADRDTISADALGVRRAGRNPGPSHAMGDVVTAPRTIRSSPTVRP</sequence>
<evidence type="ECO:0000313" key="3">
    <source>
        <dbReference type="EMBL" id="PYE79159.1"/>
    </source>
</evidence>
<feature type="region of interest" description="Disordered" evidence="1">
    <location>
        <begin position="111"/>
        <end position="141"/>
    </location>
</feature>
<keyword evidence="4" id="KW-1185">Reference proteome</keyword>
<dbReference type="OrthoDB" id="8904700at2"/>
<dbReference type="RefSeq" id="WP_146228637.1">
    <property type="nucleotide sequence ID" value="NZ_JAMOFZ010000003.1"/>
</dbReference>
<evidence type="ECO:0000313" key="4">
    <source>
        <dbReference type="Proteomes" id="UP000247540"/>
    </source>
</evidence>
<protein>
    <submittedName>
        <fullName evidence="3">Uncharacterized protein</fullName>
    </submittedName>
</protein>
<dbReference type="AlphaFoldDB" id="A0A318SWJ8"/>
<feature type="signal peptide" evidence="2">
    <location>
        <begin position="1"/>
        <end position="27"/>
    </location>
</feature>
<accession>A0A318SWJ8</accession>
<proteinExistence type="predicted"/>
<organism evidence="3 4">
    <name type="scientific">Xylophilus ampelinus</name>
    <dbReference type="NCBI Taxonomy" id="54067"/>
    <lineage>
        <taxon>Bacteria</taxon>
        <taxon>Pseudomonadati</taxon>
        <taxon>Pseudomonadota</taxon>
        <taxon>Betaproteobacteria</taxon>
        <taxon>Burkholderiales</taxon>
        <taxon>Xylophilus</taxon>
    </lineage>
</organism>
<evidence type="ECO:0000256" key="1">
    <source>
        <dbReference type="SAM" id="MobiDB-lite"/>
    </source>
</evidence>
<feature type="chain" id="PRO_5016318702" evidence="2">
    <location>
        <begin position="28"/>
        <end position="141"/>
    </location>
</feature>